<sequence>MMNNNRKDPLLWKKKATAFVIRSHRQLWGRNNEDPLAFLFRMGLSNATIKTLYLGWNKFGQERHWNKWGIQEPHGQNLSGKKDCFLLAAGIIFPHIIEKELKSIWIHPMHPEGQISMVPGSAPGPVLLGDVKKPVVTTTSLFKGLCLFQDHKDTLCVKIVLPESRPKAHTSF</sequence>
<dbReference type="EMBL" id="FWXY01000030">
    <property type="protein sequence ID" value="SMD08367.1"/>
    <property type="molecule type" value="Genomic_DNA"/>
</dbReference>
<dbReference type="Proteomes" id="UP000192418">
    <property type="component" value="Unassembled WGS sequence"/>
</dbReference>
<dbReference type="AlphaFoldDB" id="A0A1W2EFF1"/>
<organism evidence="1 2">
    <name type="scientific">Desulfocicer vacuolatum DSM 3385</name>
    <dbReference type="NCBI Taxonomy" id="1121400"/>
    <lineage>
        <taxon>Bacteria</taxon>
        <taxon>Pseudomonadati</taxon>
        <taxon>Thermodesulfobacteriota</taxon>
        <taxon>Desulfobacteria</taxon>
        <taxon>Desulfobacterales</taxon>
        <taxon>Desulfobacteraceae</taxon>
        <taxon>Desulfocicer</taxon>
    </lineage>
</organism>
<accession>A0A1W2EFF1</accession>
<protein>
    <submittedName>
        <fullName evidence="1">Uncharacterized protein</fullName>
    </submittedName>
</protein>
<proteinExistence type="predicted"/>
<evidence type="ECO:0000313" key="1">
    <source>
        <dbReference type="EMBL" id="SMD08367.1"/>
    </source>
</evidence>
<dbReference type="RefSeq" id="WP_084071515.1">
    <property type="nucleotide sequence ID" value="NZ_FWXY01000030.1"/>
</dbReference>
<keyword evidence="2" id="KW-1185">Reference proteome</keyword>
<evidence type="ECO:0000313" key="2">
    <source>
        <dbReference type="Proteomes" id="UP000192418"/>
    </source>
</evidence>
<name>A0A1W2EFF1_9BACT</name>
<gene>
    <name evidence="1" type="ORF">SAMN02746065_13032</name>
</gene>
<reference evidence="1 2" key="1">
    <citation type="submission" date="2017-04" db="EMBL/GenBank/DDBJ databases">
        <authorList>
            <person name="Afonso C.L."/>
            <person name="Miller P.J."/>
            <person name="Scott M.A."/>
            <person name="Spackman E."/>
            <person name="Goraichik I."/>
            <person name="Dimitrov K.M."/>
            <person name="Suarez D.L."/>
            <person name="Swayne D.E."/>
        </authorList>
    </citation>
    <scope>NUCLEOTIDE SEQUENCE [LARGE SCALE GENOMIC DNA]</scope>
    <source>
        <strain evidence="1 2">DSM 3385</strain>
    </source>
</reference>
<dbReference type="OrthoDB" id="5418906at2"/>